<evidence type="ECO:0000313" key="7">
    <source>
        <dbReference type="Proteomes" id="UP000192220"/>
    </source>
</evidence>
<evidence type="ECO:0000256" key="2">
    <source>
        <dbReference type="ARBA" id="ARBA00023136"/>
    </source>
</evidence>
<dbReference type="CTD" id="55558"/>
<comment type="caution">
    <text evidence="5">Lacks conserved residue(s) required for the propagation of feature annotation.</text>
</comment>
<sequence>MVFSPDNQFIYLLSDKQVTKLPVESCEQYSSCSDCLGSGDPHCGWCVLFNKCSRQEACDKWEEPQHFNTHLDQCVYIFVTPSNMSVTSPPTQLTVRVQNVPVLSGGVSCVFEDLTETPGQVQVKGQVTCMSPSLKNLPEHKPPYGEKRVVQLSLRSTETGLQFISTNIIYYNCS</sequence>
<keyword evidence="3" id="KW-1015">Disulfide bond</keyword>
<reference evidence="8" key="1">
    <citation type="submission" date="2025-08" db="UniProtKB">
        <authorList>
            <consortium name="RefSeq"/>
        </authorList>
    </citation>
    <scope>IDENTIFICATION</scope>
</reference>
<evidence type="ECO:0000256" key="4">
    <source>
        <dbReference type="ARBA" id="ARBA00023180"/>
    </source>
</evidence>
<dbReference type="InterPro" id="IPR002165">
    <property type="entry name" value="Plexin_repeat"/>
</dbReference>
<evidence type="ECO:0000256" key="3">
    <source>
        <dbReference type="ARBA" id="ARBA00023157"/>
    </source>
</evidence>
<feature type="domain" description="Sema" evidence="6">
    <location>
        <begin position="1"/>
        <end position="23"/>
    </location>
</feature>
<accession>A0A2I4CWQ0</accession>
<dbReference type="FunFam" id="2.60.40.10:FF:000329">
    <property type="entry name" value="Plexin A4"/>
    <property type="match status" value="1"/>
</dbReference>
<dbReference type="Gene3D" id="2.60.40.10">
    <property type="entry name" value="Immunoglobulins"/>
    <property type="match status" value="1"/>
</dbReference>
<dbReference type="RefSeq" id="XP_013884394.1">
    <property type="nucleotide sequence ID" value="XM_014028940.1"/>
</dbReference>
<comment type="subcellular location">
    <subcellularLocation>
        <location evidence="1">Membrane</location>
    </subcellularLocation>
</comment>
<evidence type="ECO:0000256" key="1">
    <source>
        <dbReference type="ARBA" id="ARBA00004370"/>
    </source>
</evidence>
<dbReference type="GO" id="GO:0002116">
    <property type="term" value="C:semaphorin receptor complex"/>
    <property type="evidence" value="ECO:0007669"/>
    <property type="project" value="TreeGrafter"/>
</dbReference>
<dbReference type="InterPro" id="IPR041019">
    <property type="entry name" value="TIG1_plexin"/>
</dbReference>
<dbReference type="InterPro" id="IPR016201">
    <property type="entry name" value="PSI"/>
</dbReference>
<dbReference type="GO" id="GO:0030334">
    <property type="term" value="P:regulation of cell migration"/>
    <property type="evidence" value="ECO:0007669"/>
    <property type="project" value="TreeGrafter"/>
</dbReference>
<evidence type="ECO:0000259" key="6">
    <source>
        <dbReference type="PROSITE" id="PS51004"/>
    </source>
</evidence>
<evidence type="ECO:0000256" key="5">
    <source>
        <dbReference type="PROSITE-ProRule" id="PRU00352"/>
    </source>
</evidence>
<keyword evidence="4" id="KW-0325">Glycoprotein</keyword>
<dbReference type="Pfam" id="PF01437">
    <property type="entry name" value="PSI"/>
    <property type="match status" value="1"/>
</dbReference>
<proteinExistence type="predicted"/>
<dbReference type="GO" id="GO:0017154">
    <property type="term" value="F:semaphorin receptor activity"/>
    <property type="evidence" value="ECO:0007669"/>
    <property type="project" value="InterPro"/>
</dbReference>
<dbReference type="OrthoDB" id="125363at2759"/>
<name>A0A2I4CWQ0_AUSLI</name>
<dbReference type="SUPFAM" id="SSF103575">
    <property type="entry name" value="Plexin repeat"/>
    <property type="match status" value="1"/>
</dbReference>
<dbReference type="GO" id="GO:0005886">
    <property type="term" value="C:plasma membrane"/>
    <property type="evidence" value="ECO:0007669"/>
    <property type="project" value="TreeGrafter"/>
</dbReference>
<organism evidence="7 8">
    <name type="scientific">Austrofundulus limnaeus</name>
    <name type="common">Annual killifish</name>
    <dbReference type="NCBI Taxonomy" id="52670"/>
    <lineage>
        <taxon>Eukaryota</taxon>
        <taxon>Metazoa</taxon>
        <taxon>Chordata</taxon>
        <taxon>Craniata</taxon>
        <taxon>Vertebrata</taxon>
        <taxon>Euteleostomi</taxon>
        <taxon>Actinopterygii</taxon>
        <taxon>Neopterygii</taxon>
        <taxon>Teleostei</taxon>
        <taxon>Neoteleostei</taxon>
        <taxon>Acanthomorphata</taxon>
        <taxon>Ovalentaria</taxon>
        <taxon>Atherinomorphae</taxon>
        <taxon>Cyprinodontiformes</taxon>
        <taxon>Rivulidae</taxon>
        <taxon>Austrofundulus</taxon>
    </lineage>
</organism>
<feature type="non-terminal residue" evidence="8">
    <location>
        <position position="174"/>
    </location>
</feature>
<dbReference type="PANTHER" id="PTHR22625:SF32">
    <property type="entry name" value="PLEXIN-A3"/>
    <property type="match status" value="1"/>
</dbReference>
<dbReference type="SMART" id="SM00423">
    <property type="entry name" value="PSI"/>
    <property type="match status" value="1"/>
</dbReference>
<dbReference type="AlphaFoldDB" id="A0A2I4CWQ0"/>
<keyword evidence="7" id="KW-1185">Reference proteome</keyword>
<dbReference type="InterPro" id="IPR013783">
    <property type="entry name" value="Ig-like_fold"/>
</dbReference>
<gene>
    <name evidence="8" type="primary">plxna3</name>
</gene>
<dbReference type="InterPro" id="IPR001627">
    <property type="entry name" value="Semap_dom"/>
</dbReference>
<dbReference type="Pfam" id="PF17960">
    <property type="entry name" value="TIG_plexin"/>
    <property type="match status" value="1"/>
</dbReference>
<dbReference type="InterPro" id="IPR015943">
    <property type="entry name" value="WD40/YVTN_repeat-like_dom_sf"/>
</dbReference>
<protein>
    <submittedName>
        <fullName evidence="8">Plexin A3</fullName>
    </submittedName>
</protein>
<keyword evidence="2" id="KW-0472">Membrane</keyword>
<dbReference type="Proteomes" id="UP000192220">
    <property type="component" value="Unplaced"/>
</dbReference>
<dbReference type="PANTHER" id="PTHR22625">
    <property type="entry name" value="PLEXIN"/>
    <property type="match status" value="1"/>
</dbReference>
<dbReference type="PROSITE" id="PS51004">
    <property type="entry name" value="SEMA"/>
    <property type="match status" value="1"/>
</dbReference>
<dbReference type="Gene3D" id="2.130.10.10">
    <property type="entry name" value="YVTN repeat-like/Quinoprotein amine dehydrogenase"/>
    <property type="match status" value="1"/>
</dbReference>
<dbReference type="InParanoid" id="A0A2I4CWQ0"/>
<dbReference type="STRING" id="52670.A0A2I4CWQ0"/>
<evidence type="ECO:0000313" key="8">
    <source>
        <dbReference type="RefSeq" id="XP_013884394.1"/>
    </source>
</evidence>
<dbReference type="KEGG" id="alim:106532791"/>
<dbReference type="InterPro" id="IPR031148">
    <property type="entry name" value="Plexin"/>
</dbReference>